<evidence type="ECO:0000256" key="2">
    <source>
        <dbReference type="SAM" id="MobiDB-lite"/>
    </source>
</evidence>
<sequence>MADHEAMSSRPRGERRPYRADRRANAAAETRTAILDAARRLFVEHGCATVTVADIAREAETAIPTWLPVRTSTAVQKVRTLDSTRISRSRAPGGHLAIAYPMSF</sequence>
<feature type="region of interest" description="Disordered" evidence="2">
    <location>
        <begin position="1"/>
        <end position="26"/>
    </location>
</feature>
<organism evidence="4 5">
    <name type="scientific">Amycolatopsis silviterrae</name>
    <dbReference type="NCBI Taxonomy" id="1656914"/>
    <lineage>
        <taxon>Bacteria</taxon>
        <taxon>Bacillati</taxon>
        <taxon>Actinomycetota</taxon>
        <taxon>Actinomycetes</taxon>
        <taxon>Pseudonocardiales</taxon>
        <taxon>Pseudonocardiaceae</taxon>
        <taxon>Amycolatopsis</taxon>
    </lineage>
</organism>
<keyword evidence="1" id="KW-0238">DNA-binding</keyword>
<evidence type="ECO:0000259" key="3">
    <source>
        <dbReference type="Pfam" id="PF00440"/>
    </source>
</evidence>
<evidence type="ECO:0000256" key="1">
    <source>
        <dbReference type="ARBA" id="ARBA00023125"/>
    </source>
</evidence>
<dbReference type="InterPro" id="IPR001647">
    <property type="entry name" value="HTH_TetR"/>
</dbReference>
<evidence type="ECO:0000313" key="5">
    <source>
        <dbReference type="Proteomes" id="UP001597483"/>
    </source>
</evidence>
<evidence type="ECO:0000313" key="4">
    <source>
        <dbReference type="EMBL" id="MFD2468892.1"/>
    </source>
</evidence>
<protein>
    <submittedName>
        <fullName evidence="4">Helix-turn-helix domain-containing protein</fullName>
    </submittedName>
</protein>
<feature type="domain" description="HTH tetR-type" evidence="3">
    <location>
        <begin position="34"/>
        <end position="65"/>
    </location>
</feature>
<proteinExistence type="predicted"/>
<dbReference type="Gene3D" id="1.10.357.10">
    <property type="entry name" value="Tetracycline Repressor, domain 2"/>
    <property type="match status" value="1"/>
</dbReference>
<dbReference type="EMBL" id="JBHUKS010000011">
    <property type="protein sequence ID" value="MFD2468892.1"/>
    <property type="molecule type" value="Genomic_DNA"/>
</dbReference>
<dbReference type="SUPFAM" id="SSF46689">
    <property type="entry name" value="Homeodomain-like"/>
    <property type="match status" value="1"/>
</dbReference>
<keyword evidence="5" id="KW-1185">Reference proteome</keyword>
<gene>
    <name evidence="4" type="ORF">ACFSVL_15995</name>
</gene>
<dbReference type="InterPro" id="IPR009057">
    <property type="entry name" value="Homeodomain-like_sf"/>
</dbReference>
<dbReference type="Pfam" id="PF00440">
    <property type="entry name" value="TetR_N"/>
    <property type="match status" value="1"/>
</dbReference>
<accession>A0ABW5H6H4</accession>
<dbReference type="RefSeq" id="WP_378304843.1">
    <property type="nucleotide sequence ID" value="NZ_JBHUKS010000011.1"/>
</dbReference>
<dbReference type="Proteomes" id="UP001597483">
    <property type="component" value="Unassembled WGS sequence"/>
</dbReference>
<reference evidence="5" key="1">
    <citation type="journal article" date="2019" name="Int. J. Syst. Evol. Microbiol.">
        <title>The Global Catalogue of Microorganisms (GCM) 10K type strain sequencing project: providing services to taxonomists for standard genome sequencing and annotation.</title>
        <authorList>
            <consortium name="The Broad Institute Genomics Platform"/>
            <consortium name="The Broad Institute Genome Sequencing Center for Infectious Disease"/>
            <person name="Wu L."/>
            <person name="Ma J."/>
        </authorList>
    </citation>
    <scope>NUCLEOTIDE SEQUENCE [LARGE SCALE GENOMIC DNA]</scope>
    <source>
        <strain evidence="5">CGMCC 4.7641</strain>
    </source>
</reference>
<comment type="caution">
    <text evidence="4">The sequence shown here is derived from an EMBL/GenBank/DDBJ whole genome shotgun (WGS) entry which is preliminary data.</text>
</comment>
<feature type="compositionally biased region" description="Basic and acidic residues" evidence="2">
    <location>
        <begin position="1"/>
        <end position="24"/>
    </location>
</feature>
<name>A0ABW5H6H4_9PSEU</name>